<feature type="repeat" description="TPR" evidence="1">
    <location>
        <begin position="307"/>
        <end position="340"/>
    </location>
</feature>
<keyword evidence="5" id="KW-1185">Reference proteome</keyword>
<name>A0ABT8LGU2_9BACT</name>
<dbReference type="Pfam" id="PF13424">
    <property type="entry name" value="TPR_12"/>
    <property type="match status" value="2"/>
</dbReference>
<organism evidence="4 5">
    <name type="scientific">Agaribacillus aureus</name>
    <dbReference type="NCBI Taxonomy" id="3051825"/>
    <lineage>
        <taxon>Bacteria</taxon>
        <taxon>Pseudomonadati</taxon>
        <taxon>Bacteroidota</taxon>
        <taxon>Cytophagia</taxon>
        <taxon>Cytophagales</taxon>
        <taxon>Splendidivirgaceae</taxon>
        <taxon>Agaribacillus</taxon>
    </lineage>
</organism>
<evidence type="ECO:0000259" key="3">
    <source>
        <dbReference type="Pfam" id="PF12770"/>
    </source>
</evidence>
<evidence type="ECO:0000313" key="4">
    <source>
        <dbReference type="EMBL" id="MDN5216773.1"/>
    </source>
</evidence>
<gene>
    <name evidence="4" type="ORF">QQ020_32180</name>
</gene>
<protein>
    <submittedName>
        <fullName evidence="4">CHAT domain-containing protein</fullName>
    </submittedName>
</protein>
<dbReference type="InterPro" id="IPR011990">
    <property type="entry name" value="TPR-like_helical_dom_sf"/>
</dbReference>
<dbReference type="PROSITE" id="PS50005">
    <property type="entry name" value="TPR"/>
    <property type="match status" value="2"/>
</dbReference>
<proteinExistence type="predicted"/>
<dbReference type="RefSeq" id="WP_346762110.1">
    <property type="nucleotide sequence ID" value="NZ_JAUJEB010000010.1"/>
</dbReference>
<keyword evidence="2" id="KW-1133">Transmembrane helix</keyword>
<dbReference type="SMART" id="SM00028">
    <property type="entry name" value="TPR"/>
    <property type="match status" value="7"/>
</dbReference>
<dbReference type="SUPFAM" id="SSF48452">
    <property type="entry name" value="TPR-like"/>
    <property type="match status" value="2"/>
</dbReference>
<comment type="caution">
    <text evidence="4">The sequence shown here is derived from an EMBL/GenBank/DDBJ whole genome shotgun (WGS) entry which is preliminary data.</text>
</comment>
<sequence>MAQRNSSPDLIQQYALSAATFESREMYDSAVHYYNEVARLYYQNDQLDEYINSFTNIADIFITEGDYQMAITWLDSAYQRPVSSFRNEDERLALLEWHLFKAYAFEQLGDFVSARAIYESAKLKLVNKEAFEDFYVGKFLYQPLGNIYTRFGDHEEAVKLLNKFKSISFQYGDNNAAAQAINDLGIVYKTLNRHHLAIEEYLNALNFPQLSPANEALIKSNLATTYYETHKLKQGLIYVNEAIEIFEKLLTNGKASVQSYGYLAWAYNLLGLIYTDRGQFGEAVKHFRQSLDLSVHTYGTTKRREIAKIYISIGELFLKQDLPDQALDYFHEALKCVVANFDETDPSLNPGIQQLYAENAIFEAMAGKSRAFKIMHSQTNEVKYLNLALTNYQLIREVEKLLRKDFQHESSKLLLTEESHLRSEQALDIVYQLYQITNDSIYLEEAFQIIENNKASVLLESLKDLKNKDFSNIPDWLLNKEQQLKSMKGIYEKQLLEYSLNTGDDSLSVKELQSKLFDLDNELGMVEDKLKQEFPNYYQLKNSRMASISLDEIKKMVDRHSDVIEYFVGNKSIYILHISANSTRLISVAKDSSLESQVLSLINMVMGQHIATTKPEDFRQLADSIYKKVISPLNIDPKIQNLTIIPDGVLGYLPFDILTENKEVKNLNYSTLPYLINTYTLSYAFSANVLFENHHYQPREDRDYSFLGVAPVYPQSSQFEYLPFSKTEVEKIQTYLGGNVLLDGEATKAKFKSIAGDYRILHISTHAAVIDSLPLYSWIGFSDASTKNQDHYKLYLSELYAMNLGAELAVLSACETGRGQFSRGEGIMSLARGFAYAGCQSIITTLWPVNDGSTAKIMEAFYHFLQKGQSKAEALRNAKLKYLKTGSVDDLGAHPFFWGAYIPVGNINPIYNKNNYIFFMWIAMAFIILAGIIFIYLKKRYSAKNGQ</sequence>
<evidence type="ECO:0000313" key="5">
    <source>
        <dbReference type="Proteomes" id="UP001172083"/>
    </source>
</evidence>
<dbReference type="PANTHER" id="PTHR10098">
    <property type="entry name" value="RAPSYN-RELATED"/>
    <property type="match status" value="1"/>
</dbReference>
<feature type="repeat" description="TPR" evidence="1">
    <location>
        <begin position="264"/>
        <end position="297"/>
    </location>
</feature>
<accession>A0ABT8LGU2</accession>
<evidence type="ECO:0000256" key="2">
    <source>
        <dbReference type="SAM" id="Phobius"/>
    </source>
</evidence>
<dbReference type="InterPro" id="IPR024983">
    <property type="entry name" value="CHAT_dom"/>
</dbReference>
<evidence type="ECO:0000256" key="1">
    <source>
        <dbReference type="PROSITE-ProRule" id="PRU00339"/>
    </source>
</evidence>
<dbReference type="EMBL" id="JAUJEB010000010">
    <property type="protein sequence ID" value="MDN5216773.1"/>
    <property type="molecule type" value="Genomic_DNA"/>
</dbReference>
<dbReference type="InterPro" id="IPR019734">
    <property type="entry name" value="TPR_rpt"/>
</dbReference>
<dbReference type="Proteomes" id="UP001172083">
    <property type="component" value="Unassembled WGS sequence"/>
</dbReference>
<dbReference type="Gene3D" id="1.25.40.10">
    <property type="entry name" value="Tetratricopeptide repeat domain"/>
    <property type="match status" value="3"/>
</dbReference>
<reference evidence="4" key="1">
    <citation type="submission" date="2023-06" db="EMBL/GenBank/DDBJ databases">
        <title>Genomic of Agaribacillus aureum.</title>
        <authorList>
            <person name="Wang G."/>
        </authorList>
    </citation>
    <scope>NUCLEOTIDE SEQUENCE</scope>
    <source>
        <strain evidence="4">BMA12</strain>
    </source>
</reference>
<keyword evidence="2" id="KW-0472">Membrane</keyword>
<feature type="domain" description="CHAT" evidence="3">
    <location>
        <begin position="620"/>
        <end position="906"/>
    </location>
</feature>
<dbReference type="Pfam" id="PF12770">
    <property type="entry name" value="CHAT"/>
    <property type="match status" value="1"/>
</dbReference>
<keyword evidence="1" id="KW-0802">TPR repeat</keyword>
<dbReference type="PANTHER" id="PTHR10098:SF108">
    <property type="entry name" value="TETRATRICOPEPTIDE REPEAT PROTEIN 28"/>
    <property type="match status" value="1"/>
</dbReference>
<feature type="transmembrane region" description="Helical" evidence="2">
    <location>
        <begin position="916"/>
        <end position="937"/>
    </location>
</feature>
<keyword evidence="2" id="KW-0812">Transmembrane</keyword>